<keyword evidence="5" id="KW-0378">Hydrolase</keyword>
<keyword evidence="9" id="KW-1185">Reference proteome</keyword>
<evidence type="ECO:0000256" key="2">
    <source>
        <dbReference type="ARBA" id="ARBA00006220"/>
    </source>
</evidence>
<organism evidence="8 9">
    <name type="scientific">Didymosphaeria variabile</name>
    <dbReference type="NCBI Taxonomy" id="1932322"/>
    <lineage>
        <taxon>Eukaryota</taxon>
        <taxon>Fungi</taxon>
        <taxon>Dikarya</taxon>
        <taxon>Ascomycota</taxon>
        <taxon>Pezizomycotina</taxon>
        <taxon>Dothideomycetes</taxon>
        <taxon>Pleosporomycetidae</taxon>
        <taxon>Pleosporales</taxon>
        <taxon>Massarineae</taxon>
        <taxon>Didymosphaeriaceae</taxon>
        <taxon>Didymosphaeria</taxon>
    </lineage>
</organism>
<dbReference type="AlphaFoldDB" id="A0A9W8XT78"/>
<dbReference type="GO" id="GO:0004427">
    <property type="term" value="F:inorganic diphosphate phosphatase activity"/>
    <property type="evidence" value="ECO:0007669"/>
    <property type="project" value="UniProtKB-EC"/>
</dbReference>
<feature type="signal peptide" evidence="7">
    <location>
        <begin position="1"/>
        <end position="18"/>
    </location>
</feature>
<dbReference type="OrthoDB" id="1608002at2759"/>
<dbReference type="GO" id="GO:0006796">
    <property type="term" value="P:phosphate-containing compound metabolic process"/>
    <property type="evidence" value="ECO:0007669"/>
    <property type="project" value="InterPro"/>
</dbReference>
<evidence type="ECO:0000256" key="5">
    <source>
        <dbReference type="ARBA" id="ARBA00022801"/>
    </source>
</evidence>
<comment type="cofactor">
    <cofactor evidence="1">
        <name>Mg(2+)</name>
        <dbReference type="ChEBI" id="CHEBI:18420"/>
    </cofactor>
</comment>
<keyword evidence="7" id="KW-0732">Signal</keyword>
<dbReference type="Proteomes" id="UP001140513">
    <property type="component" value="Unassembled WGS sequence"/>
</dbReference>
<evidence type="ECO:0000256" key="4">
    <source>
        <dbReference type="ARBA" id="ARBA00022723"/>
    </source>
</evidence>
<comment type="similarity">
    <text evidence="2">Belongs to the PPase family.</text>
</comment>
<dbReference type="Pfam" id="PF00719">
    <property type="entry name" value="Pyrophosphatase"/>
    <property type="match status" value="1"/>
</dbReference>
<dbReference type="GeneID" id="80906248"/>
<protein>
    <recommendedName>
        <fullName evidence="3">inorganic diphosphatase</fullName>
        <ecNumber evidence="3">3.6.1.1</ecNumber>
    </recommendedName>
</protein>
<dbReference type="InterPro" id="IPR036649">
    <property type="entry name" value="Pyrophosphatase_sf"/>
</dbReference>
<evidence type="ECO:0000313" key="9">
    <source>
        <dbReference type="Proteomes" id="UP001140513"/>
    </source>
</evidence>
<name>A0A9W8XT78_9PLEO</name>
<dbReference type="InterPro" id="IPR008162">
    <property type="entry name" value="Pyrophosphatase"/>
</dbReference>
<evidence type="ECO:0000256" key="7">
    <source>
        <dbReference type="SAM" id="SignalP"/>
    </source>
</evidence>
<gene>
    <name evidence="8" type="ORF">N0V89_002718</name>
</gene>
<comment type="caution">
    <text evidence="8">The sequence shown here is derived from an EMBL/GenBank/DDBJ whole genome shotgun (WGS) entry which is preliminary data.</text>
</comment>
<evidence type="ECO:0000256" key="6">
    <source>
        <dbReference type="ARBA" id="ARBA00022842"/>
    </source>
</evidence>
<evidence type="ECO:0000313" key="8">
    <source>
        <dbReference type="EMBL" id="KAJ4358139.1"/>
    </source>
</evidence>
<dbReference type="GO" id="GO:0005737">
    <property type="term" value="C:cytoplasm"/>
    <property type="evidence" value="ECO:0007669"/>
    <property type="project" value="InterPro"/>
</dbReference>
<sequence>MFGKTFVSSLALLAITSANPLEVRITKEKAPKPEKKCAEFDYEKLSLREIGQRNTLDWRMYLLHRDEPISFWHDVPLYPDPSNKNIINFVVEIPRWTDGKIETRRPEALNPIFHDEKDGAPRYVESVWPHKSYPFLYGSIPQTWENPNLNHTFTGFPGDKDPMDLFDISRDDGYTGQIKQVKLLGGLAVNDGDETDWKMLGIDVKDPLAALVNTYEDVEKYRPGTVQAFRDWFTYYKVARGDDIIPIIGETYQNVSFVVDTVEESHKYWQDLVSGKEDPGKISIVQTSQINLSSWIPCKDARKKLNIPKKGSKPQEPAEKPEKYHWWYYLSSEKKLIEVPGSS</sequence>
<dbReference type="RefSeq" id="XP_056074998.1">
    <property type="nucleotide sequence ID" value="XM_056211525.1"/>
</dbReference>
<evidence type="ECO:0000256" key="1">
    <source>
        <dbReference type="ARBA" id="ARBA00001946"/>
    </source>
</evidence>
<feature type="chain" id="PRO_5040855513" description="inorganic diphosphatase" evidence="7">
    <location>
        <begin position="19"/>
        <end position="343"/>
    </location>
</feature>
<keyword evidence="4" id="KW-0479">Metal-binding</keyword>
<dbReference type="PANTHER" id="PTHR10286">
    <property type="entry name" value="INORGANIC PYROPHOSPHATASE"/>
    <property type="match status" value="1"/>
</dbReference>
<accession>A0A9W8XT78</accession>
<proteinExistence type="inferred from homology"/>
<dbReference type="SUPFAM" id="SSF50324">
    <property type="entry name" value="Inorganic pyrophosphatase"/>
    <property type="match status" value="1"/>
</dbReference>
<dbReference type="EC" id="3.6.1.1" evidence="3"/>
<dbReference type="Gene3D" id="3.90.80.10">
    <property type="entry name" value="Inorganic pyrophosphatase"/>
    <property type="match status" value="1"/>
</dbReference>
<evidence type="ECO:0000256" key="3">
    <source>
        <dbReference type="ARBA" id="ARBA00012146"/>
    </source>
</evidence>
<reference evidence="8" key="1">
    <citation type="submission" date="2022-10" db="EMBL/GenBank/DDBJ databases">
        <title>Tapping the CABI collections for fungal endophytes: first genome assemblies for Collariella, Neodidymelliopsis, Ascochyta clinopodiicola, Didymella pomorum, Didymosphaeria variabile, Neocosmospora piperis and Neocucurbitaria cava.</title>
        <authorList>
            <person name="Hill R."/>
        </authorList>
    </citation>
    <scope>NUCLEOTIDE SEQUENCE</scope>
    <source>
        <strain evidence="8">IMI 356815</strain>
    </source>
</reference>
<dbReference type="EMBL" id="JAPEUX010000002">
    <property type="protein sequence ID" value="KAJ4358139.1"/>
    <property type="molecule type" value="Genomic_DNA"/>
</dbReference>
<keyword evidence="6" id="KW-0460">Magnesium</keyword>
<dbReference type="GO" id="GO:0000287">
    <property type="term" value="F:magnesium ion binding"/>
    <property type="evidence" value="ECO:0007669"/>
    <property type="project" value="InterPro"/>
</dbReference>